<dbReference type="Proteomes" id="UP000029998">
    <property type="component" value="Unassembled WGS sequence"/>
</dbReference>
<name>A0A0A0ERT0_9GAMM</name>
<accession>A0A0A0ERT0</accession>
<organism evidence="1 2">
    <name type="scientific">Lysobacter daejeonensis GH1-9</name>
    <dbReference type="NCBI Taxonomy" id="1385517"/>
    <lineage>
        <taxon>Bacteria</taxon>
        <taxon>Pseudomonadati</taxon>
        <taxon>Pseudomonadota</taxon>
        <taxon>Gammaproteobacteria</taxon>
        <taxon>Lysobacterales</taxon>
        <taxon>Lysobacteraceae</taxon>
        <taxon>Aerolutibacter</taxon>
    </lineage>
</organism>
<reference evidence="1 2" key="1">
    <citation type="submission" date="2013-08" db="EMBL/GenBank/DDBJ databases">
        <title>Genome sequencing of Lysobacter.</title>
        <authorList>
            <person name="Zhang S."/>
            <person name="Wang G."/>
        </authorList>
    </citation>
    <scope>NUCLEOTIDE SEQUENCE [LARGE SCALE GENOMIC DNA]</scope>
    <source>
        <strain evidence="1 2">GH1-9</strain>
    </source>
</reference>
<keyword evidence="2" id="KW-1185">Reference proteome</keyword>
<protein>
    <submittedName>
        <fullName evidence="1">Uncharacterized protein</fullName>
    </submittedName>
</protein>
<comment type="caution">
    <text evidence="1">The sequence shown here is derived from an EMBL/GenBank/DDBJ whole genome shotgun (WGS) entry which is preliminary data.</text>
</comment>
<dbReference type="EMBL" id="AVPU01000037">
    <property type="protein sequence ID" value="KGM53214.1"/>
    <property type="molecule type" value="Genomic_DNA"/>
</dbReference>
<proteinExistence type="predicted"/>
<gene>
    <name evidence="1" type="ORF">N800_09695</name>
</gene>
<dbReference type="RefSeq" id="WP_036139789.1">
    <property type="nucleotide sequence ID" value="NZ_AVPU01000037.1"/>
</dbReference>
<sequence>MQLFRSPLFQEAARPVVTSYGGRAYGNRYGRRAASPRHVASVTQEARIVAVREIAAEVAAEVAIARSTVHYDQAA</sequence>
<evidence type="ECO:0000313" key="1">
    <source>
        <dbReference type="EMBL" id="KGM53214.1"/>
    </source>
</evidence>
<dbReference type="AlphaFoldDB" id="A0A0A0ERT0"/>
<evidence type="ECO:0000313" key="2">
    <source>
        <dbReference type="Proteomes" id="UP000029998"/>
    </source>
</evidence>